<sequence length="530" mass="57625">MTATAPQSIQRITARQHPPVEATTVTRGQRADAGGETTERALGADEAFRDDLERIRFSPYYSRLGAVTQVISSNGAGQGVHNRLTHTIKVTSVARAIATGITRPGDPRRDLLDRLGGCDPVVVQAAASAHDLGHPPFGHLGESVLNRIARQRYGLEDGFDGNAQTFRILTTLDALHPEGGLNLTAAVRAAVLKYPWCRVRFPRPHPSEFAYPPRGAGAGDDDGGSSKFSAYFLDAAEMVDARAAYPGLPALRQTVECSVMDVADDIAYSLHDLDDFHRAGVLQYAAVATEFREWRAHAARLARQDLDTLTPDAPGRSLEALRRRIHAKDPWIADDDAFFAAADRVRTDLIDGLLAVPYDGSRAAERALGAFTGQWLARLQDAVTVTLDPHPRSGYVSLLPQAWHEVTILKFVHQRFVLQRPDLALYQRGQARILLRLVDGFDAWLADRADAARAPRRLLEFIDLATMGYDTIAGDSPDLLAGADPAARRRRAVGRGLIDYIASLSDARAAATADSITGRAERLWDAGGGL</sequence>
<evidence type="ECO:0000256" key="2">
    <source>
        <dbReference type="SAM" id="MobiDB-lite"/>
    </source>
</evidence>
<accession>A0A8J3QSB6</accession>
<keyword evidence="1" id="KW-0378">Hydrolase</keyword>
<reference evidence="4" key="1">
    <citation type="submission" date="2021-01" db="EMBL/GenBank/DDBJ databases">
        <title>Whole genome shotgun sequence of Rugosimonospora africana NBRC 104875.</title>
        <authorList>
            <person name="Komaki H."/>
            <person name="Tamura T."/>
        </authorList>
    </citation>
    <scope>NUCLEOTIDE SEQUENCE</scope>
    <source>
        <strain evidence="4">NBRC 104875</strain>
    </source>
</reference>
<feature type="domain" description="HD/PDEase" evidence="3">
    <location>
        <begin position="79"/>
        <end position="278"/>
    </location>
</feature>
<dbReference type="InterPro" id="IPR003607">
    <property type="entry name" value="HD/PDEase_dom"/>
</dbReference>
<dbReference type="RefSeq" id="WP_203919436.1">
    <property type="nucleotide sequence ID" value="NZ_BONZ01000038.1"/>
</dbReference>
<dbReference type="EMBL" id="BONZ01000038">
    <property type="protein sequence ID" value="GIH15814.1"/>
    <property type="molecule type" value="Genomic_DNA"/>
</dbReference>
<dbReference type="Pfam" id="PF01966">
    <property type="entry name" value="HD"/>
    <property type="match status" value="1"/>
</dbReference>
<organism evidence="4 5">
    <name type="scientific">Rugosimonospora africana</name>
    <dbReference type="NCBI Taxonomy" id="556532"/>
    <lineage>
        <taxon>Bacteria</taxon>
        <taxon>Bacillati</taxon>
        <taxon>Actinomycetota</taxon>
        <taxon>Actinomycetes</taxon>
        <taxon>Micromonosporales</taxon>
        <taxon>Micromonosporaceae</taxon>
        <taxon>Rugosimonospora</taxon>
    </lineage>
</organism>
<protein>
    <submittedName>
        <fullName evidence="4">dGTPase</fullName>
    </submittedName>
</protein>
<dbReference type="SUPFAM" id="SSF109604">
    <property type="entry name" value="HD-domain/PDEase-like"/>
    <property type="match status" value="1"/>
</dbReference>
<keyword evidence="5" id="KW-1185">Reference proteome</keyword>
<dbReference type="AlphaFoldDB" id="A0A8J3QSB6"/>
<dbReference type="NCBIfam" id="TIGR01353">
    <property type="entry name" value="dGTP_triPase"/>
    <property type="match status" value="1"/>
</dbReference>
<dbReference type="GO" id="GO:0016793">
    <property type="term" value="F:triphosphoric monoester hydrolase activity"/>
    <property type="evidence" value="ECO:0007669"/>
    <property type="project" value="InterPro"/>
</dbReference>
<proteinExistence type="predicted"/>
<evidence type="ECO:0000313" key="5">
    <source>
        <dbReference type="Proteomes" id="UP000642748"/>
    </source>
</evidence>
<evidence type="ECO:0000313" key="4">
    <source>
        <dbReference type="EMBL" id="GIH15814.1"/>
    </source>
</evidence>
<evidence type="ECO:0000259" key="3">
    <source>
        <dbReference type="SMART" id="SM00471"/>
    </source>
</evidence>
<feature type="region of interest" description="Disordered" evidence="2">
    <location>
        <begin position="17"/>
        <end position="44"/>
    </location>
</feature>
<evidence type="ECO:0000256" key="1">
    <source>
        <dbReference type="ARBA" id="ARBA00022801"/>
    </source>
</evidence>
<name>A0A8J3QSB6_9ACTN</name>
<dbReference type="CDD" id="cd00077">
    <property type="entry name" value="HDc"/>
    <property type="match status" value="1"/>
</dbReference>
<gene>
    <name evidence="4" type="primary">dgt_1</name>
    <name evidence="4" type="ORF">Raf01_39860</name>
</gene>
<dbReference type="InterPro" id="IPR006674">
    <property type="entry name" value="HD_domain"/>
</dbReference>
<dbReference type="InterPro" id="IPR006261">
    <property type="entry name" value="dGTPase"/>
</dbReference>
<comment type="caution">
    <text evidence="4">The sequence shown here is derived from an EMBL/GenBank/DDBJ whole genome shotgun (WGS) entry which is preliminary data.</text>
</comment>
<dbReference type="Gene3D" id="1.10.3210.10">
    <property type="entry name" value="Hypothetical protein af1432"/>
    <property type="match status" value="1"/>
</dbReference>
<dbReference type="Proteomes" id="UP000642748">
    <property type="component" value="Unassembled WGS sequence"/>
</dbReference>
<dbReference type="SMART" id="SM00471">
    <property type="entry name" value="HDc"/>
    <property type="match status" value="1"/>
</dbReference>